<gene>
    <name evidence="1" type="ORF">RhiirA4_515031</name>
</gene>
<dbReference type="EMBL" id="LLXI01003508">
    <property type="protein sequence ID" value="PKY59359.1"/>
    <property type="molecule type" value="Genomic_DNA"/>
</dbReference>
<accession>A0A2I1HKF3</accession>
<protein>
    <submittedName>
        <fullName evidence="1">Uncharacterized protein</fullName>
    </submittedName>
</protein>
<dbReference type="Proteomes" id="UP000234323">
    <property type="component" value="Unassembled WGS sequence"/>
</dbReference>
<dbReference type="VEuPathDB" id="FungiDB:RhiirFUN_007914"/>
<proteinExistence type="predicted"/>
<sequence>MAHLIHTVYIFDNEYETLLDLSSADDDLTLISHADETDNLHSHPSRSSYWRPSSKLKSLYDRFQNTTLSQWPRIPCVYCGRILYPEKACWTFYDSSVTYPLQRNVPGISLSFNPNVNRIPDLRVPTCESCKKPSTRFPFPHLSPLPEEILSVPPHKRRYLSPVFLHCSLGRTPNSNPYSQYRTLTGAMNYSRNVRAHALYSGSLGAFLDSNEEQRTDNGASYDETLRRAAAWLSVNNPYLRPFTNILTSTRDTHTLPDPFPIARHLRTDVTAPPVNARDIVVPNYDFPGEVHDEDFHYSRLMAGFVQESDTLRLPISNHDPNLEPLLFPDLFTDGRGHFHDLSNLTNPADEARTETYGQYIKSRLMNIDARWRRHLFSSEAASPQCHVEQARVAHLIYNAKYGGKPLVTPS</sequence>
<evidence type="ECO:0000313" key="1">
    <source>
        <dbReference type="EMBL" id="PKY59359.1"/>
    </source>
</evidence>
<name>A0A2I1HKF3_9GLOM</name>
<dbReference type="VEuPathDB" id="FungiDB:FUN_005995"/>
<comment type="caution">
    <text evidence="1">The sequence shown here is derived from an EMBL/GenBank/DDBJ whole genome shotgun (WGS) entry which is preliminary data.</text>
</comment>
<reference evidence="1 2" key="1">
    <citation type="submission" date="2015-10" db="EMBL/GenBank/DDBJ databases">
        <title>Genome analyses suggest a sexual origin of heterokaryosis in a supposedly ancient asexual fungus.</title>
        <authorList>
            <person name="Ropars J."/>
            <person name="Sedzielewska K."/>
            <person name="Noel J."/>
            <person name="Charron P."/>
            <person name="Farinelli L."/>
            <person name="Marton T."/>
            <person name="Kruger M."/>
            <person name="Pelin A."/>
            <person name="Brachmann A."/>
            <person name="Corradi N."/>
        </authorList>
    </citation>
    <scope>NUCLEOTIDE SEQUENCE [LARGE SCALE GENOMIC DNA]</scope>
    <source>
        <strain evidence="1 2">A4</strain>
    </source>
</reference>
<dbReference type="AlphaFoldDB" id="A0A2I1HKF3"/>
<keyword evidence="2" id="KW-1185">Reference proteome</keyword>
<organism evidence="1 2">
    <name type="scientific">Rhizophagus irregularis</name>
    <dbReference type="NCBI Taxonomy" id="588596"/>
    <lineage>
        <taxon>Eukaryota</taxon>
        <taxon>Fungi</taxon>
        <taxon>Fungi incertae sedis</taxon>
        <taxon>Mucoromycota</taxon>
        <taxon>Glomeromycotina</taxon>
        <taxon>Glomeromycetes</taxon>
        <taxon>Glomerales</taxon>
        <taxon>Glomeraceae</taxon>
        <taxon>Rhizophagus</taxon>
    </lineage>
</organism>
<evidence type="ECO:0000313" key="2">
    <source>
        <dbReference type="Proteomes" id="UP000234323"/>
    </source>
</evidence>